<comment type="caution">
    <text evidence="2">The sequence shown here is derived from an EMBL/GenBank/DDBJ whole genome shotgun (WGS) entry which is preliminary data.</text>
</comment>
<name>A0ABS3XD60_9ACTN</name>
<feature type="domain" description="Methyltransferase" evidence="1">
    <location>
        <begin position="62"/>
        <end position="158"/>
    </location>
</feature>
<organism evidence="2 3">
    <name type="scientific">Streptomyces oryzae</name>
    <dbReference type="NCBI Taxonomy" id="1434886"/>
    <lineage>
        <taxon>Bacteria</taxon>
        <taxon>Bacillati</taxon>
        <taxon>Actinomycetota</taxon>
        <taxon>Actinomycetes</taxon>
        <taxon>Kitasatosporales</taxon>
        <taxon>Streptomycetaceae</taxon>
        <taxon>Streptomyces</taxon>
    </lineage>
</organism>
<dbReference type="PANTHER" id="PTHR43591">
    <property type="entry name" value="METHYLTRANSFERASE"/>
    <property type="match status" value="1"/>
</dbReference>
<gene>
    <name evidence="2" type="ORF">ITI46_16910</name>
</gene>
<keyword evidence="2" id="KW-0489">Methyltransferase</keyword>
<sequence length="302" mass="32252">MSHPHTAEVDWEALGAALEREAELHAPALEEAAGWLRRLLGPAPRGGLPEAEPAADPAVTRILDIGSGPGVISCLLAHRFPGAEVVAVDQAPGLLERALSRAARQDLTGRVTTQQAALPEDLDTLGSAELIWAGNAVHHLGDQQAALDALATRLRPGGVLAVAERGLTVRFLPRDIGMGRPGIQARLDAAVEDRFTAMRAALPGTTSTVEDWPAMLSRAGLVPTGTRTFHPHHPAPLALPAREHLHNHLTRLRHHLTSHLGEEDLTTLDHLLNGDACTGILWRPDAFYLTATTIHTARSCTP</sequence>
<dbReference type="EMBL" id="JADKMA010000078">
    <property type="protein sequence ID" value="MBO8193332.1"/>
    <property type="molecule type" value="Genomic_DNA"/>
</dbReference>
<evidence type="ECO:0000259" key="1">
    <source>
        <dbReference type="Pfam" id="PF13649"/>
    </source>
</evidence>
<keyword evidence="3" id="KW-1185">Reference proteome</keyword>
<dbReference type="SUPFAM" id="SSF53335">
    <property type="entry name" value="S-adenosyl-L-methionine-dependent methyltransferases"/>
    <property type="match status" value="1"/>
</dbReference>
<dbReference type="PANTHER" id="PTHR43591:SF109">
    <property type="entry name" value="METHYLTRANSFERASE TYPE 11 DOMAIN-CONTAINING PROTEIN"/>
    <property type="match status" value="1"/>
</dbReference>
<accession>A0ABS3XD60</accession>
<evidence type="ECO:0000313" key="2">
    <source>
        <dbReference type="EMBL" id="MBO8193332.1"/>
    </source>
</evidence>
<dbReference type="InterPro" id="IPR041698">
    <property type="entry name" value="Methyltransf_25"/>
</dbReference>
<proteinExistence type="predicted"/>
<dbReference type="InterPro" id="IPR029063">
    <property type="entry name" value="SAM-dependent_MTases_sf"/>
</dbReference>
<dbReference type="Gene3D" id="3.40.50.150">
    <property type="entry name" value="Vaccinia Virus protein VP39"/>
    <property type="match status" value="1"/>
</dbReference>
<protein>
    <submittedName>
        <fullName evidence="2">Methyltransferase domain-containing protein</fullName>
    </submittedName>
</protein>
<keyword evidence="2" id="KW-0808">Transferase</keyword>
<dbReference type="GO" id="GO:0032259">
    <property type="term" value="P:methylation"/>
    <property type="evidence" value="ECO:0007669"/>
    <property type="project" value="UniProtKB-KW"/>
</dbReference>
<dbReference type="Pfam" id="PF13649">
    <property type="entry name" value="Methyltransf_25"/>
    <property type="match status" value="1"/>
</dbReference>
<dbReference type="RefSeq" id="WP_209240392.1">
    <property type="nucleotide sequence ID" value="NZ_JADKMA010000078.1"/>
</dbReference>
<dbReference type="CDD" id="cd02440">
    <property type="entry name" value="AdoMet_MTases"/>
    <property type="match status" value="1"/>
</dbReference>
<reference evidence="2 3" key="1">
    <citation type="submission" date="2020-11" db="EMBL/GenBank/DDBJ databases">
        <title>Streptomyces spirodelae sp. nov., isolated from duckweed.</title>
        <authorList>
            <person name="Saimee Y."/>
            <person name="Duangmal K."/>
        </authorList>
    </citation>
    <scope>NUCLEOTIDE SEQUENCE [LARGE SCALE GENOMIC DNA]</scope>
    <source>
        <strain evidence="2 3">S16-07</strain>
    </source>
</reference>
<evidence type="ECO:0000313" key="3">
    <source>
        <dbReference type="Proteomes" id="UP001519064"/>
    </source>
</evidence>
<dbReference type="GO" id="GO:0008168">
    <property type="term" value="F:methyltransferase activity"/>
    <property type="evidence" value="ECO:0007669"/>
    <property type="project" value="UniProtKB-KW"/>
</dbReference>
<dbReference type="Proteomes" id="UP001519064">
    <property type="component" value="Unassembled WGS sequence"/>
</dbReference>